<proteinExistence type="predicted"/>
<keyword evidence="2" id="KW-1185">Reference proteome</keyword>
<protein>
    <recommendedName>
        <fullName evidence="3">DUF2680 domain-containing protein</fullName>
    </recommendedName>
</protein>
<dbReference type="Proteomes" id="UP000626697">
    <property type="component" value="Unassembled WGS sequence"/>
</dbReference>
<name>A0ABR6CRN1_9BACI</name>
<organism evidence="1 2">
    <name type="scientific">Peribacillus huizhouensis</name>
    <dbReference type="NCBI Taxonomy" id="1501239"/>
    <lineage>
        <taxon>Bacteria</taxon>
        <taxon>Bacillati</taxon>
        <taxon>Bacillota</taxon>
        <taxon>Bacilli</taxon>
        <taxon>Bacillales</taxon>
        <taxon>Bacillaceae</taxon>
        <taxon>Peribacillus</taxon>
    </lineage>
</organism>
<dbReference type="Pfam" id="PF10925">
    <property type="entry name" value="DUF2680"/>
    <property type="match status" value="1"/>
</dbReference>
<dbReference type="EMBL" id="JACJHX010000006">
    <property type="protein sequence ID" value="MBA9026997.1"/>
    <property type="molecule type" value="Genomic_DNA"/>
</dbReference>
<comment type="caution">
    <text evidence="1">The sequence shown here is derived from an EMBL/GenBank/DDBJ whole genome shotgun (WGS) entry which is preliminary data.</text>
</comment>
<evidence type="ECO:0000313" key="1">
    <source>
        <dbReference type="EMBL" id="MBA9026997.1"/>
    </source>
</evidence>
<reference evidence="1 2" key="1">
    <citation type="submission" date="2020-08" db="EMBL/GenBank/DDBJ databases">
        <title>Genomic Encyclopedia of Type Strains, Phase IV (KMG-IV): sequencing the most valuable type-strain genomes for metagenomic binning, comparative biology and taxonomic classification.</title>
        <authorList>
            <person name="Goeker M."/>
        </authorList>
    </citation>
    <scope>NUCLEOTIDE SEQUENCE [LARGE SCALE GENOMIC DNA]</scope>
    <source>
        <strain evidence="1 2">DSM 105481</strain>
    </source>
</reference>
<dbReference type="InterPro" id="IPR024485">
    <property type="entry name" value="DUF2680"/>
</dbReference>
<evidence type="ECO:0000313" key="2">
    <source>
        <dbReference type="Proteomes" id="UP000626697"/>
    </source>
</evidence>
<sequence>MNKLLIAVLTITFVTFNFEITALAETDKQEPQIVFTEKQQEELAVLHKEILEKKKEIVQKYVEYGVISKEKAAMIVKHMERHYQKIEENKFQPFQPHHKKKPAE</sequence>
<accession>A0ABR6CRN1</accession>
<dbReference type="RefSeq" id="WP_182502667.1">
    <property type="nucleotide sequence ID" value="NZ_JACJHX010000006.1"/>
</dbReference>
<gene>
    <name evidence="1" type="ORF">HNP81_002287</name>
</gene>
<evidence type="ECO:0008006" key="3">
    <source>
        <dbReference type="Google" id="ProtNLM"/>
    </source>
</evidence>